<dbReference type="AlphaFoldDB" id="A0A147KCQ4"/>
<dbReference type="InterPro" id="IPR055247">
    <property type="entry name" value="InsJ-like_HTH"/>
</dbReference>
<dbReference type="GO" id="GO:0043565">
    <property type="term" value="F:sequence-specific DNA binding"/>
    <property type="evidence" value="ECO:0007669"/>
    <property type="project" value="InterPro"/>
</dbReference>
<dbReference type="EMBL" id="LDYG01000001">
    <property type="protein sequence ID" value="KUP09411.1"/>
    <property type="molecule type" value="Genomic_DNA"/>
</dbReference>
<dbReference type="InterPro" id="IPR010921">
    <property type="entry name" value="Trp_repressor/repl_initiator"/>
</dbReference>
<dbReference type="InterPro" id="IPR036388">
    <property type="entry name" value="WH-like_DNA-bd_sf"/>
</dbReference>
<dbReference type="PATRIC" id="fig|1150625.3.peg.69"/>
<dbReference type="OrthoDB" id="9797531at2"/>
<proteinExistence type="inferred from homology"/>
<reference evidence="4 5" key="1">
    <citation type="journal article" date="2016" name="Front. Microbiol.">
        <title>Microevolution Analysis of Bacillus coahuilensis Unveils Differences in Phosphorus Acquisition Strategies and Their Regulation.</title>
        <authorList>
            <person name="Gomez-Lunar Z."/>
            <person name="Hernandez-Gonzalez I."/>
            <person name="Rodriguez-Torres M.D."/>
            <person name="Souza V."/>
            <person name="Olmedo-Alvarez G."/>
        </authorList>
    </citation>
    <scope>NUCLEOTIDE SEQUENCE [LARGE SCALE GENOMIC DNA]</scope>
    <source>
        <strain evidence="5">p1.1.43</strain>
    </source>
</reference>
<dbReference type="GO" id="GO:0006313">
    <property type="term" value="P:DNA transposition"/>
    <property type="evidence" value="ECO:0007669"/>
    <property type="project" value="InterPro"/>
</dbReference>
<evidence type="ECO:0000259" key="3">
    <source>
        <dbReference type="Pfam" id="PF13518"/>
    </source>
</evidence>
<dbReference type="Proteomes" id="UP000074108">
    <property type="component" value="Unassembled WGS sequence"/>
</dbReference>
<accession>A0A147KCQ4</accession>
<evidence type="ECO:0000256" key="2">
    <source>
        <dbReference type="SAM" id="Coils"/>
    </source>
</evidence>
<dbReference type="GO" id="GO:0004803">
    <property type="term" value="F:transposase activity"/>
    <property type="evidence" value="ECO:0007669"/>
    <property type="project" value="InterPro"/>
</dbReference>
<dbReference type="InterPro" id="IPR052057">
    <property type="entry name" value="IS150/IS1296_orfA-like"/>
</dbReference>
<dbReference type="Gene3D" id="1.10.10.10">
    <property type="entry name" value="Winged helix-like DNA-binding domain superfamily/Winged helix DNA-binding domain"/>
    <property type="match status" value="2"/>
</dbReference>
<dbReference type="STRING" id="1150625.Q75_00340"/>
<dbReference type="SUPFAM" id="SSF48295">
    <property type="entry name" value="TrpR-like"/>
    <property type="match status" value="2"/>
</dbReference>
<evidence type="ECO:0000256" key="1">
    <source>
        <dbReference type="ARBA" id="ARBA00038232"/>
    </source>
</evidence>
<keyword evidence="5" id="KW-1185">Reference proteome</keyword>
<dbReference type="InterPro" id="IPR002514">
    <property type="entry name" value="Transposase_8"/>
</dbReference>
<gene>
    <name evidence="4" type="ORF">Q75_00340</name>
</gene>
<feature type="coiled-coil region" evidence="2">
    <location>
        <begin position="194"/>
        <end position="221"/>
    </location>
</feature>
<dbReference type="PANTHER" id="PTHR33795:SF1">
    <property type="entry name" value="INSERTION ELEMENT IS150 PROTEIN INSJ"/>
    <property type="match status" value="1"/>
</dbReference>
<protein>
    <submittedName>
        <fullName evidence="4">Transposase</fullName>
    </submittedName>
</protein>
<name>A0A147KCQ4_9BACI</name>
<comment type="similarity">
    <text evidence="1">Belongs to the IS150/IS1296 orfA family.</text>
</comment>
<dbReference type="SUPFAM" id="SSF46689">
    <property type="entry name" value="Homeodomain-like"/>
    <property type="match status" value="1"/>
</dbReference>
<organism evidence="4 5">
    <name type="scientific">Bacillus coahuilensis p1.1.43</name>
    <dbReference type="NCBI Taxonomy" id="1150625"/>
    <lineage>
        <taxon>Bacteria</taxon>
        <taxon>Bacillati</taxon>
        <taxon>Bacillota</taxon>
        <taxon>Bacilli</taxon>
        <taxon>Bacillales</taxon>
        <taxon>Bacillaceae</taxon>
        <taxon>Bacillus</taxon>
    </lineage>
</organism>
<dbReference type="InterPro" id="IPR009057">
    <property type="entry name" value="Homeodomain-like_sf"/>
</dbReference>
<comment type="caution">
    <text evidence="4">The sequence shown here is derived from an EMBL/GenBank/DDBJ whole genome shotgun (WGS) entry which is preliminary data.</text>
</comment>
<dbReference type="PANTHER" id="PTHR33795">
    <property type="entry name" value="INSERTION ELEMENT IS150 PROTEIN INSJ"/>
    <property type="match status" value="1"/>
</dbReference>
<dbReference type="Pfam" id="PF13518">
    <property type="entry name" value="HTH_28"/>
    <property type="match status" value="1"/>
</dbReference>
<sequence>MRTVPSIPPRFPEEKYEILKELDEHYSTYDLESKYNVHHSTILDWKHKYVKYGLEGLKEFSTWKKYSKELKLAAIRDCLSGKYSIREVARLYEISDASVLRGWIKKYNSHRDLKDTSKERTSSMTKGRKTTWEERIEIVLDCLGNGKDYQEAANTYNVSYQQVYQWVKKYEDGGDEALKDKRGHKKEEAKLTPEEKINLQMKRLERENERLRAENLFLKKLEEIERRRK</sequence>
<evidence type="ECO:0000313" key="5">
    <source>
        <dbReference type="Proteomes" id="UP000074108"/>
    </source>
</evidence>
<feature type="domain" description="Insertion element IS150 protein InsJ-like helix-turn-helix" evidence="3">
    <location>
        <begin position="134"/>
        <end position="185"/>
    </location>
</feature>
<evidence type="ECO:0000313" key="4">
    <source>
        <dbReference type="EMBL" id="KUP09411.1"/>
    </source>
</evidence>
<dbReference type="Pfam" id="PF01527">
    <property type="entry name" value="HTH_Tnp_1"/>
    <property type="match status" value="1"/>
</dbReference>
<keyword evidence="2" id="KW-0175">Coiled coil</keyword>